<protein>
    <submittedName>
        <fullName evidence="2">Uncharacterized protein</fullName>
    </submittedName>
</protein>
<gene>
    <name evidence="2" type="ORF">Metus_1374</name>
</gene>
<proteinExistence type="predicted"/>
<sequence length="282" mass="32582">MASLHKDPNKNQSSKQSEGIEKGRFRNLEFSLKKRAYQELLAYCQRKSLTLEDGVSSLIERGIDNYWLMAYKSLKHDFIMLKENFETYKRDNKLLTAIEAQNEELKSQLLKKGIPNQVLATPSKKENTNKAGELSVAKELADKEGESEAARMSLAVREETAAKLKQFLIEKGFFVTDAVPVLIEYGLASQDEYALMALKEEREKELPKMDAEYAALRFRAYQYFKVNQTITIRLYVLLSENRRLKELCQLHGICIAAQDPWDDWGSDKINELYGRYVFVNRV</sequence>
<dbReference type="Proteomes" id="UP000288215">
    <property type="component" value="Unassembled WGS sequence"/>
</dbReference>
<accession>A0A3S4UGI4</accession>
<evidence type="ECO:0000313" key="2">
    <source>
        <dbReference type="EMBL" id="RWX73400.1"/>
    </source>
</evidence>
<reference evidence="2 3" key="1">
    <citation type="submission" date="2018-12" db="EMBL/GenBank/DDBJ databases">
        <title>The complete genome of the methanogenic archaea of the candidate phylum Verstraetearchaeota, obtained from the metagenome of underground thermal water.</title>
        <authorList>
            <person name="Kadnikov V.V."/>
            <person name="Mardanov A.V."/>
            <person name="Beletsky A.V."/>
            <person name="Karnachuk O.V."/>
            <person name="Ravin N.V."/>
        </authorList>
    </citation>
    <scope>NUCLEOTIDE SEQUENCE [LARGE SCALE GENOMIC DNA]</scope>
    <source>
        <strain evidence="2">Ch88</strain>
    </source>
</reference>
<dbReference type="EMBL" id="RXGA01000003">
    <property type="protein sequence ID" value="RWX73400.1"/>
    <property type="molecule type" value="Genomic_DNA"/>
</dbReference>
<organism evidence="2 3">
    <name type="scientific">Methanosuratincola subterraneus</name>
    <dbReference type="NCBI Taxonomy" id="2593994"/>
    <lineage>
        <taxon>Archaea</taxon>
        <taxon>Thermoproteota</taxon>
        <taxon>Methanosuratincolia</taxon>
        <taxon>Candidatus Methanomethylicales</taxon>
        <taxon>Candidatus Methanomethylicaceae</taxon>
        <taxon>Candidatus Methanosuratincola (ex Vanwonterghem et al. 2016)</taxon>
    </lineage>
</organism>
<comment type="caution">
    <text evidence="2">The sequence shown here is derived from an EMBL/GenBank/DDBJ whole genome shotgun (WGS) entry which is preliminary data.</text>
</comment>
<dbReference type="AlphaFoldDB" id="A0A3S4UGI4"/>
<evidence type="ECO:0000256" key="1">
    <source>
        <dbReference type="SAM" id="MobiDB-lite"/>
    </source>
</evidence>
<feature type="region of interest" description="Disordered" evidence="1">
    <location>
        <begin position="1"/>
        <end position="20"/>
    </location>
</feature>
<evidence type="ECO:0000313" key="3">
    <source>
        <dbReference type="Proteomes" id="UP000288215"/>
    </source>
</evidence>
<name>A0A3S4UGI4_METS7</name>